<name>A0A6S6WF16_9PLEO</name>
<evidence type="ECO:0000313" key="2">
    <source>
        <dbReference type="Proteomes" id="UP000472372"/>
    </source>
</evidence>
<gene>
    <name evidence="1" type="ORF">PTTW11_10992</name>
</gene>
<protein>
    <submittedName>
        <fullName evidence="1">Uncharacterized protein</fullName>
    </submittedName>
</protein>
<dbReference type="AlphaFoldDB" id="A0A6S6WF16"/>
<dbReference type="EMBL" id="HG992988">
    <property type="protein sequence ID" value="CAE7218123.1"/>
    <property type="molecule type" value="Genomic_DNA"/>
</dbReference>
<organism evidence="1 2">
    <name type="scientific">Pyrenophora teres f. teres</name>
    <dbReference type="NCBI Taxonomy" id="97479"/>
    <lineage>
        <taxon>Eukaryota</taxon>
        <taxon>Fungi</taxon>
        <taxon>Dikarya</taxon>
        <taxon>Ascomycota</taxon>
        <taxon>Pezizomycotina</taxon>
        <taxon>Dothideomycetes</taxon>
        <taxon>Pleosporomycetidae</taxon>
        <taxon>Pleosporales</taxon>
        <taxon>Pleosporineae</taxon>
        <taxon>Pleosporaceae</taxon>
        <taxon>Pyrenophora</taxon>
    </lineage>
</organism>
<proteinExistence type="predicted"/>
<sequence length="206" mass="22871">MSRWLAVLIVEYAFNSIVMSIFMEDAANDDSTGAPPLPGGADYVKLFDRVMECLGSRTNEAYFVFAHYDINHVNYCLMRGMNPISRDNVRLKAASFSLDGTVDLLTTLRACLDMLRYLDSTGTPNVNQSLTDVVNNVGDQWNHGQAVWNAANPNNQVFIGDFWSEWVQDYYPHIIITDARASAVLNVLGSLESQLGTFAINTAGMN</sequence>
<reference evidence="1" key="1">
    <citation type="submission" date="2021-02" db="EMBL/GenBank/DDBJ databases">
        <authorList>
            <person name="Syme A R."/>
            <person name="Syme A R."/>
            <person name="Moolhuijzen P."/>
        </authorList>
    </citation>
    <scope>NUCLEOTIDE SEQUENCE</scope>
    <source>
        <strain evidence="1">W1-1</strain>
    </source>
</reference>
<accession>A0A6S6WF16</accession>
<dbReference type="Proteomes" id="UP000472372">
    <property type="component" value="Chromosome 12"/>
</dbReference>
<evidence type="ECO:0000313" key="1">
    <source>
        <dbReference type="EMBL" id="CAE7218123.1"/>
    </source>
</evidence>